<reference evidence="12" key="1">
    <citation type="submission" date="2016-11" db="EMBL/GenBank/DDBJ databases">
        <title>Halolamina sediminis sp. nov., an extremely halophilic archaeon isolated from solar salt.</title>
        <authorList>
            <person name="Koh H.-W."/>
            <person name="Rani S."/>
            <person name="Park S.-J."/>
        </authorList>
    </citation>
    <scope>NUCLEOTIDE SEQUENCE [LARGE SCALE GENOMIC DNA]</scope>
    <source>
        <strain evidence="12">Hb3</strain>
    </source>
</reference>
<comment type="similarity">
    <text evidence="8 9">Belongs to the TRAP transporter small permease family.</text>
</comment>
<comment type="function">
    <text evidence="9">Part of the tripartite ATP-independent periplasmic (TRAP) transport system.</text>
</comment>
<evidence type="ECO:0000256" key="9">
    <source>
        <dbReference type="RuleBase" id="RU369079"/>
    </source>
</evidence>
<comment type="subunit">
    <text evidence="9">The complex comprises the extracytoplasmic solute receptor protein and the two transmembrane proteins.</text>
</comment>
<evidence type="ECO:0000313" key="11">
    <source>
        <dbReference type="EMBL" id="APE31137.1"/>
    </source>
</evidence>
<feature type="domain" description="Tripartite ATP-independent periplasmic transporters DctQ component" evidence="10">
    <location>
        <begin position="19"/>
        <end position="146"/>
    </location>
</feature>
<evidence type="ECO:0000256" key="3">
    <source>
        <dbReference type="ARBA" id="ARBA00022475"/>
    </source>
</evidence>
<keyword evidence="6 9" id="KW-1133">Transmembrane helix</keyword>
<evidence type="ECO:0000256" key="2">
    <source>
        <dbReference type="ARBA" id="ARBA00022448"/>
    </source>
</evidence>
<dbReference type="OrthoDB" id="6104548at2"/>
<keyword evidence="7 9" id="KW-0472">Membrane</keyword>
<dbReference type="RefSeq" id="WP_071943960.1">
    <property type="nucleotide sequence ID" value="NZ_CP018139.1"/>
</dbReference>
<dbReference type="PANTHER" id="PTHR35011">
    <property type="entry name" value="2,3-DIKETO-L-GULONATE TRAP TRANSPORTER SMALL PERMEASE PROTEIN YIAM"/>
    <property type="match status" value="1"/>
</dbReference>
<gene>
    <name evidence="11" type="ORF">BOX17_09325</name>
</gene>
<dbReference type="GO" id="GO:0005886">
    <property type="term" value="C:plasma membrane"/>
    <property type="evidence" value="ECO:0007669"/>
    <property type="project" value="UniProtKB-SubCell"/>
</dbReference>
<evidence type="ECO:0000256" key="7">
    <source>
        <dbReference type="ARBA" id="ARBA00023136"/>
    </source>
</evidence>
<evidence type="ECO:0000256" key="4">
    <source>
        <dbReference type="ARBA" id="ARBA00022519"/>
    </source>
</evidence>
<evidence type="ECO:0000256" key="5">
    <source>
        <dbReference type="ARBA" id="ARBA00022692"/>
    </source>
</evidence>
<keyword evidence="5 9" id="KW-0812">Transmembrane</keyword>
<feature type="transmembrane region" description="Helical" evidence="9">
    <location>
        <begin position="79"/>
        <end position="101"/>
    </location>
</feature>
<name>A0A1J0VGI8_9GAMM</name>
<evidence type="ECO:0000313" key="12">
    <source>
        <dbReference type="Proteomes" id="UP000181985"/>
    </source>
</evidence>
<dbReference type="GO" id="GO:0022857">
    <property type="term" value="F:transmembrane transporter activity"/>
    <property type="evidence" value="ECO:0007669"/>
    <property type="project" value="UniProtKB-UniRule"/>
</dbReference>
<dbReference type="KEGG" id="hsi:BOX17_09325"/>
<dbReference type="InterPro" id="IPR007387">
    <property type="entry name" value="TRAP_DctQ"/>
</dbReference>
<evidence type="ECO:0000256" key="6">
    <source>
        <dbReference type="ARBA" id="ARBA00022989"/>
    </source>
</evidence>
<feature type="transmembrane region" description="Helical" evidence="9">
    <location>
        <begin position="7"/>
        <end position="29"/>
    </location>
</feature>
<evidence type="ECO:0000259" key="10">
    <source>
        <dbReference type="Pfam" id="PF04290"/>
    </source>
</evidence>
<organism evidence="11 12">
    <name type="scientific">Halomonas aestuarii</name>
    <dbReference type="NCBI Taxonomy" id="1897729"/>
    <lineage>
        <taxon>Bacteria</taxon>
        <taxon>Pseudomonadati</taxon>
        <taxon>Pseudomonadota</taxon>
        <taxon>Gammaproteobacteria</taxon>
        <taxon>Oceanospirillales</taxon>
        <taxon>Halomonadaceae</taxon>
        <taxon>Halomonas</taxon>
    </lineage>
</organism>
<feature type="transmembrane region" description="Helical" evidence="9">
    <location>
        <begin position="41"/>
        <end position="58"/>
    </location>
</feature>
<dbReference type="Pfam" id="PF04290">
    <property type="entry name" value="DctQ"/>
    <property type="match status" value="1"/>
</dbReference>
<dbReference type="AlphaFoldDB" id="A0A1J0VGI8"/>
<dbReference type="EMBL" id="CP018139">
    <property type="protein sequence ID" value="APE31137.1"/>
    <property type="molecule type" value="Genomic_DNA"/>
</dbReference>
<protein>
    <recommendedName>
        <fullName evidence="9">TRAP transporter small permease protein</fullName>
    </recommendedName>
</protein>
<proteinExistence type="inferred from homology"/>
<dbReference type="Proteomes" id="UP000181985">
    <property type="component" value="Chromosome"/>
</dbReference>
<dbReference type="InterPro" id="IPR055348">
    <property type="entry name" value="DctQ"/>
</dbReference>
<accession>A0A1J0VGI8</accession>
<keyword evidence="3" id="KW-1003">Cell membrane</keyword>
<keyword evidence="4 9" id="KW-0997">Cell inner membrane</keyword>
<comment type="subcellular location">
    <subcellularLocation>
        <location evidence="1 9">Cell inner membrane</location>
        <topology evidence="1 9">Multi-pass membrane protein</topology>
    </subcellularLocation>
</comment>
<sequence>MERLFRYTLTLLITIVAGSQFIQVITRYILETPIMGLEEMALIPTLWLYLLGSVNASREDTQIRANVLDIFLKTERARAALKAIADGLSVAISIWLATWAWDFFTYSWRVGKGTPTLYLPTFIYESAVFIGLVLMIVFTIWHLVRNLGYVFGLRSEPDQAAGDPDFPETAEVHEFQILTDANKDKPND</sequence>
<evidence type="ECO:0000256" key="8">
    <source>
        <dbReference type="ARBA" id="ARBA00038436"/>
    </source>
</evidence>
<feature type="transmembrane region" description="Helical" evidence="9">
    <location>
        <begin position="121"/>
        <end position="144"/>
    </location>
</feature>
<keyword evidence="12" id="KW-1185">Reference proteome</keyword>
<evidence type="ECO:0000256" key="1">
    <source>
        <dbReference type="ARBA" id="ARBA00004429"/>
    </source>
</evidence>
<keyword evidence="2 9" id="KW-0813">Transport</keyword>